<proteinExistence type="predicted"/>
<protein>
    <submittedName>
        <fullName evidence="2">Uncharacterized protein</fullName>
    </submittedName>
</protein>
<feature type="compositionally biased region" description="Basic and acidic residues" evidence="1">
    <location>
        <begin position="49"/>
        <end position="75"/>
    </location>
</feature>
<organism evidence="2 3">
    <name type="scientific">Plakobranchus ocellatus</name>
    <dbReference type="NCBI Taxonomy" id="259542"/>
    <lineage>
        <taxon>Eukaryota</taxon>
        <taxon>Metazoa</taxon>
        <taxon>Spiralia</taxon>
        <taxon>Lophotrochozoa</taxon>
        <taxon>Mollusca</taxon>
        <taxon>Gastropoda</taxon>
        <taxon>Heterobranchia</taxon>
        <taxon>Euthyneura</taxon>
        <taxon>Panpulmonata</taxon>
        <taxon>Sacoglossa</taxon>
        <taxon>Placobranchoidea</taxon>
        <taxon>Plakobranchidae</taxon>
        <taxon>Plakobranchus</taxon>
    </lineage>
</organism>
<comment type="caution">
    <text evidence="2">The sequence shown here is derived from an EMBL/GenBank/DDBJ whole genome shotgun (WGS) entry which is preliminary data.</text>
</comment>
<feature type="region of interest" description="Disordered" evidence="1">
    <location>
        <begin position="20"/>
        <end position="107"/>
    </location>
</feature>
<sequence length="137" mass="15437">MERHMNRLMLGVEALELVLRKGSDDEEGVFANARVDREEDGSESGSETNPREEEIRSRFTSESSKNDDEKVDLRSRPRSRSRPGPSAESRPEPVNGSRSRVDGEELGAAFDVHLDPEVKNLDLDEDQAIHMSDWVSN</sequence>
<evidence type="ECO:0000313" key="2">
    <source>
        <dbReference type="EMBL" id="GFN75728.1"/>
    </source>
</evidence>
<keyword evidence="3" id="KW-1185">Reference proteome</keyword>
<evidence type="ECO:0000256" key="1">
    <source>
        <dbReference type="SAM" id="MobiDB-lite"/>
    </source>
</evidence>
<evidence type="ECO:0000313" key="3">
    <source>
        <dbReference type="Proteomes" id="UP000735302"/>
    </source>
</evidence>
<name>A0AAV3Y168_9GAST</name>
<gene>
    <name evidence="2" type="ORF">PoB_000223400</name>
</gene>
<dbReference type="Proteomes" id="UP000735302">
    <property type="component" value="Unassembled WGS sequence"/>
</dbReference>
<dbReference type="EMBL" id="BLXT01000298">
    <property type="protein sequence ID" value="GFN75728.1"/>
    <property type="molecule type" value="Genomic_DNA"/>
</dbReference>
<reference evidence="2 3" key="1">
    <citation type="journal article" date="2021" name="Elife">
        <title>Chloroplast acquisition without the gene transfer in kleptoplastic sea slugs, Plakobranchus ocellatus.</title>
        <authorList>
            <person name="Maeda T."/>
            <person name="Takahashi S."/>
            <person name="Yoshida T."/>
            <person name="Shimamura S."/>
            <person name="Takaki Y."/>
            <person name="Nagai Y."/>
            <person name="Toyoda A."/>
            <person name="Suzuki Y."/>
            <person name="Arimoto A."/>
            <person name="Ishii H."/>
            <person name="Satoh N."/>
            <person name="Nishiyama T."/>
            <person name="Hasebe M."/>
            <person name="Maruyama T."/>
            <person name="Minagawa J."/>
            <person name="Obokata J."/>
            <person name="Shigenobu S."/>
        </authorList>
    </citation>
    <scope>NUCLEOTIDE SEQUENCE [LARGE SCALE GENOMIC DNA]</scope>
</reference>
<accession>A0AAV3Y168</accession>
<dbReference type="AlphaFoldDB" id="A0AAV3Y168"/>